<dbReference type="PANTHER" id="PTHR10520">
    <property type="entry name" value="TRIFUNCTIONAL PURINE BIOSYNTHETIC PROTEIN ADENOSINE-3-RELATED"/>
    <property type="match status" value="1"/>
</dbReference>
<dbReference type="GO" id="GO:0006189">
    <property type="term" value="P:'de novo' IMP biosynthetic process"/>
    <property type="evidence" value="ECO:0007669"/>
    <property type="project" value="UniProtKB-UniRule"/>
</dbReference>
<dbReference type="FunFam" id="3.30.1330.10:FF:000001">
    <property type="entry name" value="Phosphoribosylformylglycinamidine cyclo-ligase"/>
    <property type="match status" value="1"/>
</dbReference>
<dbReference type="InterPro" id="IPR010918">
    <property type="entry name" value="PurM-like_C_dom"/>
</dbReference>
<evidence type="ECO:0000313" key="18">
    <source>
        <dbReference type="EMBL" id="ACX51473.1"/>
    </source>
</evidence>
<dbReference type="EMBL" id="CP001785">
    <property type="protein sequence ID" value="ACX51473.1"/>
    <property type="molecule type" value="Genomic_DNA"/>
</dbReference>
<dbReference type="eggNOG" id="COG0150">
    <property type="taxonomic scope" value="Bacteria"/>
</dbReference>
<evidence type="ECO:0000256" key="14">
    <source>
        <dbReference type="ARBA" id="ARBA00049057"/>
    </source>
</evidence>
<dbReference type="NCBIfam" id="TIGR00878">
    <property type="entry name" value="purM"/>
    <property type="match status" value="1"/>
</dbReference>
<organism evidence="18 19">
    <name type="scientific">Ammonifex degensii (strain DSM 10501 / KC4)</name>
    <dbReference type="NCBI Taxonomy" id="429009"/>
    <lineage>
        <taxon>Bacteria</taxon>
        <taxon>Bacillati</taxon>
        <taxon>Bacillota</taxon>
        <taxon>Clostridia</taxon>
        <taxon>Thermoanaerobacterales</taxon>
        <taxon>Thermoanaerobacteraceae</taxon>
        <taxon>Ammonifex</taxon>
    </lineage>
</organism>
<dbReference type="InterPro" id="IPR036676">
    <property type="entry name" value="PurM-like_C_sf"/>
</dbReference>
<dbReference type="Gene3D" id="3.30.1330.10">
    <property type="entry name" value="PurM-like, N-terminal domain"/>
    <property type="match status" value="1"/>
</dbReference>
<dbReference type="OrthoDB" id="9802507at2"/>
<comment type="pathway">
    <text evidence="2 15">Purine metabolism; IMP biosynthesis via de novo pathway; 5-amino-1-(5-phospho-D-ribosyl)imidazole from N(2)-formyl-N(1)-(5-phospho-D-ribosyl)glycinamide: step 2/2.</text>
</comment>
<feature type="domain" description="PurM-like C-terminal" evidence="17">
    <location>
        <begin position="175"/>
        <end position="338"/>
    </location>
</feature>
<dbReference type="Proteomes" id="UP000002620">
    <property type="component" value="Chromosome"/>
</dbReference>
<keyword evidence="8 15" id="KW-0547">Nucleotide-binding</keyword>
<dbReference type="SUPFAM" id="SSF55326">
    <property type="entry name" value="PurM N-terminal domain-like"/>
    <property type="match status" value="1"/>
</dbReference>
<evidence type="ECO:0000256" key="3">
    <source>
        <dbReference type="ARBA" id="ARBA00010280"/>
    </source>
</evidence>
<evidence type="ECO:0000256" key="1">
    <source>
        <dbReference type="ARBA" id="ARBA00004496"/>
    </source>
</evidence>
<comment type="subcellular location">
    <subcellularLocation>
        <location evidence="1 15">Cytoplasm</location>
    </subcellularLocation>
</comment>
<dbReference type="EC" id="6.3.3.1" evidence="4 15"/>
<name>C9RB46_AMMDK</name>
<keyword evidence="6 15" id="KW-0963">Cytoplasm</keyword>
<dbReference type="GO" id="GO:0004641">
    <property type="term" value="F:phosphoribosylformylglycinamidine cyclo-ligase activity"/>
    <property type="evidence" value="ECO:0007669"/>
    <property type="project" value="UniProtKB-UniRule"/>
</dbReference>
<evidence type="ECO:0000256" key="12">
    <source>
        <dbReference type="ARBA" id="ARBA00032931"/>
    </source>
</evidence>
<dbReference type="CDD" id="cd02196">
    <property type="entry name" value="PurM"/>
    <property type="match status" value="1"/>
</dbReference>
<keyword evidence="19" id="KW-1185">Reference proteome</keyword>
<evidence type="ECO:0000256" key="13">
    <source>
        <dbReference type="ARBA" id="ARBA00033093"/>
    </source>
</evidence>
<comment type="similarity">
    <text evidence="3 15">Belongs to the AIR synthase family.</text>
</comment>
<dbReference type="STRING" id="429009.Adeg_0310"/>
<dbReference type="Pfam" id="PF00586">
    <property type="entry name" value="AIRS"/>
    <property type="match status" value="1"/>
</dbReference>
<evidence type="ECO:0000256" key="6">
    <source>
        <dbReference type="ARBA" id="ARBA00022490"/>
    </source>
</evidence>
<reference evidence="18 19" key="1">
    <citation type="submission" date="2009-10" db="EMBL/GenBank/DDBJ databases">
        <title>Complete sequence of chromosome of Ammonifex degensii KC4.</title>
        <authorList>
            <consortium name="US DOE Joint Genome Institute"/>
            <person name="Kerfeld C."/>
            <person name="Goodner B."/>
            <person name="Huber H."/>
            <person name="Stetter K."/>
            <person name="Lucas S."/>
            <person name="Copeland A."/>
            <person name="Lapidus A."/>
            <person name="Glavina del Rio T."/>
            <person name="Dalin E."/>
            <person name="Tice H."/>
            <person name="Bruce D."/>
            <person name="Goodwin L."/>
            <person name="Pitluck S."/>
            <person name="Saunders E."/>
            <person name="Brettin T."/>
            <person name="Detter J.C."/>
            <person name="Han C."/>
            <person name="Larimer F."/>
            <person name="Land M."/>
            <person name="Hauser L."/>
            <person name="Kyrpides N."/>
            <person name="Ovchinnikova G."/>
            <person name="Richardson P."/>
        </authorList>
    </citation>
    <scope>NUCLEOTIDE SEQUENCE [LARGE SCALE GENOMIC DNA]</scope>
    <source>
        <strain evidence="19">DSM 10501 / KC4</strain>
    </source>
</reference>
<dbReference type="Gene3D" id="3.90.650.10">
    <property type="entry name" value="PurM-like C-terminal domain"/>
    <property type="match status" value="1"/>
</dbReference>
<keyword evidence="10 15" id="KW-0067">ATP-binding</keyword>
<evidence type="ECO:0000256" key="9">
    <source>
        <dbReference type="ARBA" id="ARBA00022755"/>
    </source>
</evidence>
<comment type="catalytic activity">
    <reaction evidence="14 15">
        <text>2-formamido-N(1)-(5-O-phospho-beta-D-ribosyl)acetamidine + ATP = 5-amino-1-(5-phospho-beta-D-ribosyl)imidazole + ADP + phosphate + H(+)</text>
        <dbReference type="Rhea" id="RHEA:23032"/>
        <dbReference type="ChEBI" id="CHEBI:15378"/>
        <dbReference type="ChEBI" id="CHEBI:30616"/>
        <dbReference type="ChEBI" id="CHEBI:43474"/>
        <dbReference type="ChEBI" id="CHEBI:137981"/>
        <dbReference type="ChEBI" id="CHEBI:147287"/>
        <dbReference type="ChEBI" id="CHEBI:456216"/>
        <dbReference type="EC" id="6.3.3.1"/>
    </reaction>
</comment>
<dbReference type="AlphaFoldDB" id="C9RB46"/>
<evidence type="ECO:0000256" key="15">
    <source>
        <dbReference type="HAMAP-Rule" id="MF_00741"/>
    </source>
</evidence>
<dbReference type="HAMAP" id="MF_00741">
    <property type="entry name" value="AIRS"/>
    <property type="match status" value="1"/>
</dbReference>
<evidence type="ECO:0000256" key="4">
    <source>
        <dbReference type="ARBA" id="ARBA00013047"/>
    </source>
</evidence>
<accession>C9RB46</accession>
<dbReference type="PANTHER" id="PTHR10520:SF12">
    <property type="entry name" value="TRIFUNCTIONAL PURINE BIOSYNTHETIC PROTEIN ADENOSINE-3"/>
    <property type="match status" value="1"/>
</dbReference>
<dbReference type="GO" id="GO:0005829">
    <property type="term" value="C:cytosol"/>
    <property type="evidence" value="ECO:0007669"/>
    <property type="project" value="TreeGrafter"/>
</dbReference>
<dbReference type="GO" id="GO:0046084">
    <property type="term" value="P:adenine biosynthetic process"/>
    <property type="evidence" value="ECO:0007669"/>
    <property type="project" value="TreeGrafter"/>
</dbReference>
<evidence type="ECO:0000256" key="2">
    <source>
        <dbReference type="ARBA" id="ARBA00004686"/>
    </source>
</evidence>
<dbReference type="InterPro" id="IPR004733">
    <property type="entry name" value="PurM_cligase"/>
</dbReference>
<proteinExistence type="inferred from homology"/>
<sequence length="346" mass="37291">MQERLTYAACGVDIDAANRLVERIKELARSTYREEVLAGIGGFAGMALIPARYRHPVLVASTDGVGTKLKVAFLARRYDTVGIDLVAMCVNDLLVTGAEPLFFLDYLAVGKLDPAQAEAVLAGIAAGCREAGCTLLGGETAEMPGFYPPGELELAGFAVGVVERDRIVDGKKILPGEVVVGLPSSGLHANGFSLVRKLFFEIGKYSLEAYLPELGRTLGEELLIPTRIYVPLVLPLLERFSIHGMAHITGGGLLENIPRVLPPGLGVVIELGSWPVPPIFRLIQERGNITTEEMFRTFNMGIGFVLILPAQHAEALTLYLAQQGEKAYRIGRVVEGVRGVKLEGNL</sequence>
<dbReference type="Pfam" id="PF02769">
    <property type="entry name" value="AIRS_C"/>
    <property type="match status" value="1"/>
</dbReference>
<dbReference type="InterPro" id="IPR036921">
    <property type="entry name" value="PurM-like_N_sf"/>
</dbReference>
<dbReference type="HOGENOM" id="CLU_047116_0_0_9"/>
<evidence type="ECO:0000256" key="8">
    <source>
        <dbReference type="ARBA" id="ARBA00022741"/>
    </source>
</evidence>
<dbReference type="InterPro" id="IPR016188">
    <property type="entry name" value="PurM-like_N"/>
</dbReference>
<evidence type="ECO:0000256" key="11">
    <source>
        <dbReference type="ARBA" id="ARBA00031908"/>
    </source>
</evidence>
<dbReference type="KEGG" id="adg:Adeg_0310"/>
<evidence type="ECO:0000256" key="5">
    <source>
        <dbReference type="ARBA" id="ARBA00020367"/>
    </source>
</evidence>
<protein>
    <recommendedName>
        <fullName evidence="5 15">Phosphoribosylformylglycinamidine cyclo-ligase</fullName>
        <ecNumber evidence="4 15">6.3.3.1</ecNumber>
    </recommendedName>
    <alternativeName>
        <fullName evidence="12 15">AIR synthase</fullName>
    </alternativeName>
    <alternativeName>
        <fullName evidence="13 15">AIRS</fullName>
    </alternativeName>
    <alternativeName>
        <fullName evidence="11 15">Phosphoribosyl-aminoimidazole synthetase</fullName>
    </alternativeName>
</protein>
<evidence type="ECO:0000256" key="10">
    <source>
        <dbReference type="ARBA" id="ARBA00022840"/>
    </source>
</evidence>
<dbReference type="UniPathway" id="UPA00074">
    <property type="reaction ID" value="UER00129"/>
</dbReference>
<dbReference type="GO" id="GO:0005524">
    <property type="term" value="F:ATP binding"/>
    <property type="evidence" value="ECO:0007669"/>
    <property type="project" value="UniProtKB-KW"/>
</dbReference>
<evidence type="ECO:0000313" key="19">
    <source>
        <dbReference type="Proteomes" id="UP000002620"/>
    </source>
</evidence>
<dbReference type="FunFam" id="3.90.650.10:FF:000011">
    <property type="entry name" value="Phosphoribosylformylglycinamidine cyclo-ligase"/>
    <property type="match status" value="1"/>
</dbReference>
<evidence type="ECO:0000256" key="7">
    <source>
        <dbReference type="ARBA" id="ARBA00022598"/>
    </source>
</evidence>
<dbReference type="SUPFAM" id="SSF56042">
    <property type="entry name" value="PurM C-terminal domain-like"/>
    <property type="match status" value="1"/>
</dbReference>
<dbReference type="GO" id="GO:0004637">
    <property type="term" value="F:phosphoribosylamine-glycine ligase activity"/>
    <property type="evidence" value="ECO:0007669"/>
    <property type="project" value="TreeGrafter"/>
</dbReference>
<keyword evidence="9 15" id="KW-0658">Purine biosynthesis</keyword>
<feature type="domain" description="PurM-like N-terminal" evidence="16">
    <location>
        <begin position="57"/>
        <end position="162"/>
    </location>
</feature>
<gene>
    <name evidence="15" type="primary">purM</name>
    <name evidence="18" type="ordered locus">Adeg_0310</name>
</gene>
<dbReference type="RefSeq" id="WP_015738351.1">
    <property type="nucleotide sequence ID" value="NC_013385.1"/>
</dbReference>
<keyword evidence="7 15" id="KW-0436">Ligase</keyword>
<evidence type="ECO:0000259" key="16">
    <source>
        <dbReference type="Pfam" id="PF00586"/>
    </source>
</evidence>
<evidence type="ECO:0000259" key="17">
    <source>
        <dbReference type="Pfam" id="PF02769"/>
    </source>
</evidence>